<dbReference type="GO" id="GO:0019748">
    <property type="term" value="P:secondary metabolic process"/>
    <property type="evidence" value="ECO:0007669"/>
    <property type="project" value="TreeGrafter"/>
</dbReference>
<sequence>MDHPAPNSARRSLLLGAGLSLLPAAPRVFAQPATRKRIAVGARPARVIDIHAHCYVPGSARMINAGELAAAANPAEGTPIARSLTIGDARIAQMDARGIDVGVLSVNQYWWYPATPDDAARFIRFQDEGLRDIVAKHPGRFFFLSSPALQHPELAAQQLEYAVKTLGARGASVGGHVNGRVPSGPEYDPFWAKAQELDVPVFMHPGGAENLVKPGGFDGRGDLINVIGNPLETTLFASRMIFDGTLDRFPKLKVILAHGGGYIASYLGRTDVACASRPLAKCANKRQPAEYFRDQLYVDSMVFSHEGLRHLVATCGADHVVYGSDMPYNWPETADIIATSTDLPEQDRIGILGGNLERMLRLPA</sequence>
<dbReference type="InterPro" id="IPR032465">
    <property type="entry name" value="ACMSD"/>
</dbReference>
<dbReference type="PANTHER" id="PTHR21240:SF28">
    <property type="entry name" value="ISO-OROTATE DECARBOXYLASE (EUROFUNG)"/>
    <property type="match status" value="1"/>
</dbReference>
<reference evidence="3 4" key="1">
    <citation type="submission" date="2020-04" db="EMBL/GenBank/DDBJ databases">
        <title>Ramlibacter sp. G-1-2-2 isolated from soil.</title>
        <authorList>
            <person name="Dahal R.H."/>
        </authorList>
    </citation>
    <scope>NUCLEOTIDE SEQUENCE [LARGE SCALE GENOMIC DNA]</scope>
    <source>
        <strain evidence="3 4">G-1-2-2</strain>
    </source>
</reference>
<evidence type="ECO:0000313" key="3">
    <source>
        <dbReference type="EMBL" id="NML46983.1"/>
    </source>
</evidence>
<accession>A0A848HEM0</accession>
<dbReference type="PANTHER" id="PTHR21240">
    <property type="entry name" value="2-AMINO-3-CARBOXYLMUCONATE-6-SEMIALDEHYDE DECARBOXYLASE"/>
    <property type="match status" value="1"/>
</dbReference>
<name>A0A848HEM0_9BURK</name>
<evidence type="ECO:0000259" key="2">
    <source>
        <dbReference type="Pfam" id="PF04909"/>
    </source>
</evidence>
<dbReference type="GO" id="GO:0016787">
    <property type="term" value="F:hydrolase activity"/>
    <property type="evidence" value="ECO:0007669"/>
    <property type="project" value="UniProtKB-KW"/>
</dbReference>
<dbReference type="GO" id="GO:0016831">
    <property type="term" value="F:carboxy-lyase activity"/>
    <property type="evidence" value="ECO:0007669"/>
    <property type="project" value="InterPro"/>
</dbReference>
<dbReference type="RefSeq" id="WP_169421290.1">
    <property type="nucleotide sequence ID" value="NZ_JABBFX010000003.1"/>
</dbReference>
<dbReference type="InterPro" id="IPR006680">
    <property type="entry name" value="Amidohydro-rel"/>
</dbReference>
<evidence type="ECO:0000313" key="4">
    <source>
        <dbReference type="Proteomes" id="UP000541185"/>
    </source>
</evidence>
<protein>
    <submittedName>
        <fullName evidence="3">Amidohydrolase</fullName>
    </submittedName>
</protein>
<organism evidence="3 4">
    <name type="scientific">Ramlibacter agri</name>
    <dbReference type="NCBI Taxonomy" id="2728837"/>
    <lineage>
        <taxon>Bacteria</taxon>
        <taxon>Pseudomonadati</taxon>
        <taxon>Pseudomonadota</taxon>
        <taxon>Betaproteobacteria</taxon>
        <taxon>Burkholderiales</taxon>
        <taxon>Comamonadaceae</taxon>
        <taxon>Ramlibacter</taxon>
    </lineage>
</organism>
<keyword evidence="4" id="KW-1185">Reference proteome</keyword>
<dbReference type="Proteomes" id="UP000541185">
    <property type="component" value="Unassembled WGS sequence"/>
</dbReference>
<dbReference type="AlphaFoldDB" id="A0A848HEM0"/>
<proteinExistence type="predicted"/>
<gene>
    <name evidence="3" type="ORF">HHL11_24780</name>
</gene>
<keyword evidence="1" id="KW-0456">Lyase</keyword>
<feature type="domain" description="Amidohydrolase-related" evidence="2">
    <location>
        <begin position="48"/>
        <end position="362"/>
    </location>
</feature>
<keyword evidence="3" id="KW-0378">Hydrolase</keyword>
<dbReference type="Gene3D" id="3.20.20.140">
    <property type="entry name" value="Metal-dependent hydrolases"/>
    <property type="match status" value="1"/>
</dbReference>
<dbReference type="GO" id="GO:0005737">
    <property type="term" value="C:cytoplasm"/>
    <property type="evidence" value="ECO:0007669"/>
    <property type="project" value="TreeGrafter"/>
</dbReference>
<comment type="caution">
    <text evidence="3">The sequence shown here is derived from an EMBL/GenBank/DDBJ whole genome shotgun (WGS) entry which is preliminary data.</text>
</comment>
<dbReference type="InterPro" id="IPR032466">
    <property type="entry name" value="Metal_Hydrolase"/>
</dbReference>
<dbReference type="SUPFAM" id="SSF51556">
    <property type="entry name" value="Metallo-dependent hydrolases"/>
    <property type="match status" value="1"/>
</dbReference>
<dbReference type="EMBL" id="JABBFX010000003">
    <property type="protein sequence ID" value="NML46983.1"/>
    <property type="molecule type" value="Genomic_DNA"/>
</dbReference>
<evidence type="ECO:0000256" key="1">
    <source>
        <dbReference type="ARBA" id="ARBA00023239"/>
    </source>
</evidence>
<dbReference type="Pfam" id="PF04909">
    <property type="entry name" value="Amidohydro_2"/>
    <property type="match status" value="1"/>
</dbReference>